<feature type="region of interest" description="Disordered" evidence="11">
    <location>
        <begin position="83"/>
        <end position="123"/>
    </location>
</feature>
<comment type="subcellular location">
    <subcellularLocation>
        <location evidence="2 10">Membrane</location>
        <topology evidence="2 10">Multi-pass membrane protein</topology>
    </subcellularLocation>
</comment>
<feature type="transmembrane region" description="Helical" evidence="10">
    <location>
        <begin position="329"/>
        <end position="345"/>
    </location>
</feature>
<feature type="transmembrane region" description="Helical" evidence="10">
    <location>
        <begin position="233"/>
        <end position="255"/>
    </location>
</feature>
<feature type="transmembrane region" description="Helical" evidence="10">
    <location>
        <begin position="416"/>
        <end position="438"/>
    </location>
</feature>
<evidence type="ECO:0000256" key="1">
    <source>
        <dbReference type="ARBA" id="ARBA00000156"/>
    </source>
</evidence>
<dbReference type="AlphaFoldDB" id="A0A9P8I3Q1"/>
<dbReference type="Proteomes" id="UP000698800">
    <property type="component" value="Unassembled WGS sequence"/>
</dbReference>
<evidence type="ECO:0000256" key="3">
    <source>
        <dbReference type="ARBA" id="ARBA00009045"/>
    </source>
</evidence>
<proteinExistence type="inferred from homology"/>
<evidence type="ECO:0000256" key="8">
    <source>
        <dbReference type="ARBA" id="ARBA00022989"/>
    </source>
</evidence>
<sequence>MAAHDYYSSGWSSQHHAHDAPLPPLPPGSQSSSGPTNIATPASSSSSPFDDHSYAYPHHAQDSQQSLGLETDYYGKHGKTQEFADDIPLKTQQQSNPYSPGPEDRLPGPVAAEDGGRKRRSKSRTKRRIPWFVYAITTIQIGVFIGEVIKNIVLTKLPIAIRPQFNPMIGPSPYVLINMGARFVPCMRFTPGTQNVTWPCPNITSSDPNSPSLSCHLPDLCGFGATQTQPNQWFRFILPMFLHAGLIHIGFNMLLQMTLGKDMEQTIGPLRFALVYLSSGIFGFVLGGNFAPDGISSTGASGALFGILALVLLDILYTWGERKSPRKDLAFIALDVVISFVLGLLPGLDNFSHIGGFMMGLGLGLFVLRSPTALRQRIGDEPPYAPVKPSDGVLGGIAKKPVGFFKGRKPLWWAWWLLRAAALVAVLIGFIVLLNNFYKYRVKCSWCKHLSCLQLV</sequence>
<feature type="transmembrane region" description="Helical" evidence="10">
    <location>
        <begin position="299"/>
        <end position="317"/>
    </location>
</feature>
<keyword evidence="14" id="KW-1185">Reference proteome</keyword>
<feature type="transmembrane region" description="Helical" evidence="10">
    <location>
        <begin position="129"/>
        <end position="149"/>
    </location>
</feature>
<gene>
    <name evidence="13" type="ORF">FGG08_006309</name>
</gene>
<keyword evidence="8 10" id="KW-1133">Transmembrane helix</keyword>
<comment type="function">
    <text evidence="10">Serine protease involved in intramembrane proteolysis.</text>
</comment>
<evidence type="ECO:0000256" key="2">
    <source>
        <dbReference type="ARBA" id="ARBA00004141"/>
    </source>
</evidence>
<dbReference type="EMBL" id="JAGHQL010000177">
    <property type="protein sequence ID" value="KAH0536847.1"/>
    <property type="molecule type" value="Genomic_DNA"/>
</dbReference>
<keyword evidence="4 10" id="KW-0645">Protease</keyword>
<evidence type="ECO:0000313" key="13">
    <source>
        <dbReference type="EMBL" id="KAH0536847.1"/>
    </source>
</evidence>
<organism evidence="13 14">
    <name type="scientific">Glutinoglossum americanum</name>
    <dbReference type="NCBI Taxonomy" id="1670608"/>
    <lineage>
        <taxon>Eukaryota</taxon>
        <taxon>Fungi</taxon>
        <taxon>Dikarya</taxon>
        <taxon>Ascomycota</taxon>
        <taxon>Pezizomycotina</taxon>
        <taxon>Geoglossomycetes</taxon>
        <taxon>Geoglossales</taxon>
        <taxon>Geoglossaceae</taxon>
        <taxon>Glutinoglossum</taxon>
    </lineage>
</organism>
<comment type="caution">
    <text evidence="13">The sequence shown here is derived from an EMBL/GenBank/DDBJ whole genome shotgun (WGS) entry which is preliminary data.</text>
</comment>
<comment type="catalytic activity">
    <reaction evidence="1 10">
        <text>Cleaves type-1 transmembrane domains using a catalytic dyad composed of serine and histidine that are contributed by different transmembrane domains.</text>
        <dbReference type="EC" id="3.4.21.105"/>
    </reaction>
</comment>
<accession>A0A9P8I3Q1</accession>
<dbReference type="EC" id="3.4.21.105" evidence="10"/>
<feature type="region of interest" description="Disordered" evidence="11">
    <location>
        <begin position="1"/>
        <end position="65"/>
    </location>
</feature>
<dbReference type="Gene3D" id="1.20.1540.10">
    <property type="entry name" value="Rhomboid-like"/>
    <property type="match status" value="1"/>
</dbReference>
<evidence type="ECO:0000259" key="12">
    <source>
        <dbReference type="Pfam" id="PF01694"/>
    </source>
</evidence>
<dbReference type="SUPFAM" id="SSF144091">
    <property type="entry name" value="Rhomboid-like"/>
    <property type="match status" value="1"/>
</dbReference>
<dbReference type="PANTHER" id="PTHR22936:SF69">
    <property type="entry name" value="RHOMBOID-LIKE PROTEIN"/>
    <property type="match status" value="1"/>
</dbReference>
<name>A0A9P8I3Q1_9PEZI</name>
<dbReference type="PANTHER" id="PTHR22936">
    <property type="entry name" value="RHOMBOID-RELATED"/>
    <property type="match status" value="1"/>
</dbReference>
<dbReference type="InterPro" id="IPR002610">
    <property type="entry name" value="Peptidase_S54_rhomboid-like"/>
</dbReference>
<reference evidence="13" key="1">
    <citation type="submission" date="2021-03" db="EMBL/GenBank/DDBJ databases">
        <title>Comparative genomics and phylogenomic investigation of the class Geoglossomycetes provide insights into ecological specialization and systematics.</title>
        <authorList>
            <person name="Melie T."/>
            <person name="Pirro S."/>
            <person name="Miller A.N."/>
            <person name="Quandt A."/>
        </authorList>
    </citation>
    <scope>NUCLEOTIDE SEQUENCE</scope>
    <source>
        <strain evidence="13">GBOQ0MN5Z8</strain>
    </source>
</reference>
<comment type="similarity">
    <text evidence="3 10">Belongs to the peptidase S54 family.</text>
</comment>
<dbReference type="Pfam" id="PF01694">
    <property type="entry name" value="Rhomboid"/>
    <property type="match status" value="1"/>
</dbReference>
<dbReference type="InterPro" id="IPR035952">
    <property type="entry name" value="Rhomboid-like_sf"/>
</dbReference>
<keyword evidence="7 10" id="KW-0720">Serine protease</keyword>
<keyword evidence="9 10" id="KW-0472">Membrane</keyword>
<evidence type="ECO:0000256" key="6">
    <source>
        <dbReference type="ARBA" id="ARBA00022801"/>
    </source>
</evidence>
<feature type="transmembrane region" description="Helical" evidence="10">
    <location>
        <begin position="267"/>
        <end position="287"/>
    </location>
</feature>
<dbReference type="InterPro" id="IPR022764">
    <property type="entry name" value="Peptidase_S54_rhomboid_dom"/>
</dbReference>
<evidence type="ECO:0000256" key="4">
    <source>
        <dbReference type="ARBA" id="ARBA00022670"/>
    </source>
</evidence>
<evidence type="ECO:0000313" key="14">
    <source>
        <dbReference type="Proteomes" id="UP000698800"/>
    </source>
</evidence>
<evidence type="ECO:0000256" key="7">
    <source>
        <dbReference type="ARBA" id="ARBA00022825"/>
    </source>
</evidence>
<protein>
    <recommendedName>
        <fullName evidence="10">Rhomboid-type serine protease</fullName>
        <ecNumber evidence="10">3.4.21.105</ecNumber>
    </recommendedName>
</protein>
<comment type="caution">
    <text evidence="10">Lacks conserved residue(s) required for the propagation of feature annotation.</text>
</comment>
<dbReference type="OrthoDB" id="2146116at2759"/>
<dbReference type="GO" id="GO:0006508">
    <property type="term" value="P:proteolysis"/>
    <property type="evidence" value="ECO:0007669"/>
    <property type="project" value="UniProtKB-KW"/>
</dbReference>
<dbReference type="GO" id="GO:0016020">
    <property type="term" value="C:membrane"/>
    <property type="evidence" value="ECO:0007669"/>
    <property type="project" value="UniProtKB-SubCell"/>
</dbReference>
<evidence type="ECO:0000256" key="11">
    <source>
        <dbReference type="SAM" id="MobiDB-lite"/>
    </source>
</evidence>
<evidence type="ECO:0000256" key="5">
    <source>
        <dbReference type="ARBA" id="ARBA00022692"/>
    </source>
</evidence>
<feature type="domain" description="Peptidase S54 rhomboid" evidence="12">
    <location>
        <begin position="231"/>
        <end position="369"/>
    </location>
</feature>
<keyword evidence="6 10" id="KW-0378">Hydrolase</keyword>
<keyword evidence="5 10" id="KW-0812">Transmembrane</keyword>
<evidence type="ECO:0000256" key="10">
    <source>
        <dbReference type="RuleBase" id="RU362115"/>
    </source>
</evidence>
<evidence type="ECO:0000256" key="9">
    <source>
        <dbReference type="ARBA" id="ARBA00023136"/>
    </source>
</evidence>
<dbReference type="GO" id="GO:0004252">
    <property type="term" value="F:serine-type endopeptidase activity"/>
    <property type="evidence" value="ECO:0007669"/>
    <property type="project" value="InterPro"/>
</dbReference>